<dbReference type="InterPro" id="IPR005471">
    <property type="entry name" value="Tscrpt_reg_IclR_N"/>
</dbReference>
<feature type="domain" description="IclR-ED" evidence="5">
    <location>
        <begin position="75"/>
        <end position="258"/>
    </location>
</feature>
<dbReference type="RefSeq" id="WP_245924867.1">
    <property type="nucleotide sequence ID" value="NZ_PVTD01000002.1"/>
</dbReference>
<dbReference type="PANTHER" id="PTHR30136">
    <property type="entry name" value="HELIX-TURN-HELIX TRANSCRIPTIONAL REGULATOR, ICLR FAMILY"/>
    <property type="match status" value="1"/>
</dbReference>
<keyword evidence="1" id="KW-0805">Transcription regulation</keyword>
<keyword evidence="3" id="KW-0804">Transcription</keyword>
<evidence type="ECO:0000259" key="4">
    <source>
        <dbReference type="PROSITE" id="PS51077"/>
    </source>
</evidence>
<dbReference type="SMART" id="SM00346">
    <property type="entry name" value="HTH_ICLR"/>
    <property type="match status" value="1"/>
</dbReference>
<dbReference type="PROSITE" id="PS51078">
    <property type="entry name" value="ICLR_ED"/>
    <property type="match status" value="1"/>
</dbReference>
<evidence type="ECO:0000313" key="6">
    <source>
        <dbReference type="EMBL" id="PRY25181.1"/>
    </source>
</evidence>
<dbReference type="PANTHER" id="PTHR30136:SF24">
    <property type="entry name" value="HTH-TYPE TRANSCRIPTIONAL REPRESSOR ALLR"/>
    <property type="match status" value="1"/>
</dbReference>
<comment type="caution">
    <text evidence="6">The sequence shown here is derived from an EMBL/GenBank/DDBJ whole genome shotgun (WGS) entry which is preliminary data.</text>
</comment>
<feature type="domain" description="HTH iclR-type" evidence="4">
    <location>
        <begin position="12"/>
        <end position="74"/>
    </location>
</feature>
<dbReference type="SUPFAM" id="SSF55781">
    <property type="entry name" value="GAF domain-like"/>
    <property type="match status" value="1"/>
</dbReference>
<dbReference type="FunFam" id="1.10.10.10:FF:000056">
    <property type="entry name" value="IclR family transcriptional regulator"/>
    <property type="match status" value="1"/>
</dbReference>
<name>A0A2T0RVH4_9RHOB</name>
<dbReference type="InterPro" id="IPR036388">
    <property type="entry name" value="WH-like_DNA-bd_sf"/>
</dbReference>
<dbReference type="InterPro" id="IPR029016">
    <property type="entry name" value="GAF-like_dom_sf"/>
</dbReference>
<dbReference type="InterPro" id="IPR050707">
    <property type="entry name" value="HTH_MetabolicPath_Reg"/>
</dbReference>
<proteinExistence type="predicted"/>
<protein>
    <submittedName>
        <fullName evidence="6">IclR family transcriptional regulator</fullName>
    </submittedName>
</protein>
<dbReference type="Pfam" id="PF09339">
    <property type="entry name" value="HTH_IclR"/>
    <property type="match status" value="1"/>
</dbReference>
<keyword evidence="2" id="KW-0238">DNA-binding</keyword>
<accession>A0A2T0RVH4</accession>
<dbReference type="EMBL" id="PVTD01000002">
    <property type="protein sequence ID" value="PRY25181.1"/>
    <property type="molecule type" value="Genomic_DNA"/>
</dbReference>
<dbReference type="InterPro" id="IPR036390">
    <property type="entry name" value="WH_DNA-bd_sf"/>
</dbReference>
<organism evidence="6 7">
    <name type="scientific">Aliiruegeria haliotis</name>
    <dbReference type="NCBI Taxonomy" id="1280846"/>
    <lineage>
        <taxon>Bacteria</taxon>
        <taxon>Pseudomonadati</taxon>
        <taxon>Pseudomonadota</taxon>
        <taxon>Alphaproteobacteria</taxon>
        <taxon>Rhodobacterales</taxon>
        <taxon>Roseobacteraceae</taxon>
        <taxon>Aliiruegeria</taxon>
    </lineage>
</organism>
<gene>
    <name evidence="6" type="ORF">CLV78_102358</name>
</gene>
<evidence type="ECO:0000256" key="1">
    <source>
        <dbReference type="ARBA" id="ARBA00023015"/>
    </source>
</evidence>
<dbReference type="InterPro" id="IPR014757">
    <property type="entry name" value="Tscrpt_reg_IclR_C"/>
</dbReference>
<dbReference type="Gene3D" id="1.10.10.10">
    <property type="entry name" value="Winged helix-like DNA-binding domain superfamily/Winged helix DNA-binding domain"/>
    <property type="match status" value="1"/>
</dbReference>
<evidence type="ECO:0000256" key="3">
    <source>
        <dbReference type="ARBA" id="ARBA00023163"/>
    </source>
</evidence>
<dbReference type="GO" id="GO:0003700">
    <property type="term" value="F:DNA-binding transcription factor activity"/>
    <property type="evidence" value="ECO:0007669"/>
    <property type="project" value="TreeGrafter"/>
</dbReference>
<dbReference type="Gene3D" id="3.30.450.40">
    <property type="match status" value="1"/>
</dbReference>
<sequence length="260" mass="27667">MRISEKPGAGVVQSVDRALALLEALAESDGGARLSDVARDLGLPVSTVHRLLTTMQMRGFAHHEPHSGRWVIGHRAFSVGETFAHHANLVGPARPILRALRDMTRETANLGVLESEEAVTIAQAESREIKRAIAPPGGRVPILNSGMGKAIIATWPDEAIRNLVERQGLRPMTSRSLGSLEEVMEEISRVRDMGYAVDNEEFVSGMRCVAAVVWSANGEPVAAISVSGLAARVTVARVPEFAGSVVQKAAELSKAISGAA</sequence>
<evidence type="ECO:0000259" key="5">
    <source>
        <dbReference type="PROSITE" id="PS51078"/>
    </source>
</evidence>
<keyword evidence="7" id="KW-1185">Reference proteome</keyword>
<dbReference type="AlphaFoldDB" id="A0A2T0RVH4"/>
<reference evidence="6 7" key="1">
    <citation type="submission" date="2018-03" db="EMBL/GenBank/DDBJ databases">
        <title>Genomic Encyclopedia of Archaeal and Bacterial Type Strains, Phase II (KMG-II): from individual species to whole genera.</title>
        <authorList>
            <person name="Goeker M."/>
        </authorList>
    </citation>
    <scope>NUCLEOTIDE SEQUENCE [LARGE SCALE GENOMIC DNA]</scope>
    <source>
        <strain evidence="6 7">DSM 29328</strain>
    </source>
</reference>
<evidence type="ECO:0000313" key="7">
    <source>
        <dbReference type="Proteomes" id="UP000239480"/>
    </source>
</evidence>
<dbReference type="GO" id="GO:0003677">
    <property type="term" value="F:DNA binding"/>
    <property type="evidence" value="ECO:0007669"/>
    <property type="project" value="UniProtKB-KW"/>
</dbReference>
<dbReference type="PROSITE" id="PS51077">
    <property type="entry name" value="HTH_ICLR"/>
    <property type="match status" value="1"/>
</dbReference>
<dbReference type="SUPFAM" id="SSF46785">
    <property type="entry name" value="Winged helix' DNA-binding domain"/>
    <property type="match status" value="1"/>
</dbReference>
<dbReference type="Proteomes" id="UP000239480">
    <property type="component" value="Unassembled WGS sequence"/>
</dbReference>
<dbReference type="GO" id="GO:0045892">
    <property type="term" value="P:negative regulation of DNA-templated transcription"/>
    <property type="evidence" value="ECO:0007669"/>
    <property type="project" value="TreeGrafter"/>
</dbReference>
<dbReference type="Pfam" id="PF01614">
    <property type="entry name" value="IclR_C"/>
    <property type="match status" value="1"/>
</dbReference>
<evidence type="ECO:0000256" key="2">
    <source>
        <dbReference type="ARBA" id="ARBA00023125"/>
    </source>
</evidence>